<gene>
    <name evidence="4" type="ORF">K2173_023140</name>
</gene>
<dbReference type="GO" id="GO:0005576">
    <property type="term" value="C:extracellular region"/>
    <property type="evidence" value="ECO:0007669"/>
    <property type="project" value="UniProtKB-SubCell"/>
</dbReference>
<dbReference type="GO" id="GO:0004252">
    <property type="term" value="F:serine-type endopeptidase activity"/>
    <property type="evidence" value="ECO:0007669"/>
    <property type="project" value="InterPro"/>
</dbReference>
<evidence type="ECO:0008006" key="6">
    <source>
        <dbReference type="Google" id="ProtNLM"/>
    </source>
</evidence>
<protein>
    <recommendedName>
        <fullName evidence="6">Peptidase S8/S53 domain-containing protein</fullName>
    </recommendedName>
</protein>
<evidence type="ECO:0000256" key="2">
    <source>
        <dbReference type="ARBA" id="ARBA00011073"/>
    </source>
</evidence>
<dbReference type="AlphaFoldDB" id="A0AAV8U7W8"/>
<dbReference type="Gene3D" id="3.40.50.200">
    <property type="entry name" value="Peptidase S8/S53 domain"/>
    <property type="match status" value="1"/>
</dbReference>
<dbReference type="InterPro" id="IPR045051">
    <property type="entry name" value="SBT"/>
</dbReference>
<keyword evidence="5" id="KW-1185">Reference proteome</keyword>
<evidence type="ECO:0000256" key="1">
    <source>
        <dbReference type="ARBA" id="ARBA00004613"/>
    </source>
</evidence>
<dbReference type="EMBL" id="JAIWQS010000001">
    <property type="protein sequence ID" value="KAJ8775375.1"/>
    <property type="molecule type" value="Genomic_DNA"/>
</dbReference>
<sequence length="226" mass="25578">MKLGSYDFVTNYALISSTSMVAPHVAGLGSNQKVHPEWSPSAIRSAPMTIAYVTITQFDNKRHDDREATTPLDFGSGHVNPNKAIDPGLIYDIDFQGYVEFICGPDTPKAIRALIGKAIGVTATNPSLTILLSWRFDQFKWLSHSEEIYQICDLMLEMATPFTDQPSSMFRLGQRSRKFQKRSYTLSLEIERKRLTSDKSYAFLQWSDQHNHVVSSPILVAEWTRV</sequence>
<dbReference type="PANTHER" id="PTHR10795">
    <property type="entry name" value="PROPROTEIN CONVERTASE SUBTILISIN/KEXIN"/>
    <property type="match status" value="1"/>
</dbReference>
<dbReference type="GO" id="GO:0006508">
    <property type="term" value="P:proteolysis"/>
    <property type="evidence" value="ECO:0007669"/>
    <property type="project" value="InterPro"/>
</dbReference>
<keyword evidence="3" id="KW-0732">Signal</keyword>
<dbReference type="SUPFAM" id="SSF52743">
    <property type="entry name" value="Subtilisin-like"/>
    <property type="match status" value="1"/>
</dbReference>
<name>A0AAV8U7W8_9ROSI</name>
<reference evidence="4 5" key="1">
    <citation type="submission" date="2021-09" db="EMBL/GenBank/DDBJ databases">
        <title>Genomic insights and catalytic innovation underlie evolution of tropane alkaloids biosynthesis.</title>
        <authorList>
            <person name="Wang Y.-J."/>
            <person name="Tian T."/>
            <person name="Huang J.-P."/>
            <person name="Huang S.-X."/>
        </authorList>
    </citation>
    <scope>NUCLEOTIDE SEQUENCE [LARGE SCALE GENOMIC DNA]</scope>
    <source>
        <strain evidence="4">KIB-2018</strain>
        <tissue evidence="4">Leaf</tissue>
    </source>
</reference>
<evidence type="ECO:0000256" key="3">
    <source>
        <dbReference type="ARBA" id="ARBA00022729"/>
    </source>
</evidence>
<evidence type="ECO:0000313" key="4">
    <source>
        <dbReference type="EMBL" id="KAJ8775375.1"/>
    </source>
</evidence>
<comment type="similarity">
    <text evidence="2">Belongs to the peptidase S8 family.</text>
</comment>
<dbReference type="InterPro" id="IPR036852">
    <property type="entry name" value="Peptidase_S8/S53_dom_sf"/>
</dbReference>
<dbReference type="Proteomes" id="UP001159364">
    <property type="component" value="Linkage Group LG01"/>
</dbReference>
<organism evidence="4 5">
    <name type="scientific">Erythroxylum novogranatense</name>
    <dbReference type="NCBI Taxonomy" id="1862640"/>
    <lineage>
        <taxon>Eukaryota</taxon>
        <taxon>Viridiplantae</taxon>
        <taxon>Streptophyta</taxon>
        <taxon>Embryophyta</taxon>
        <taxon>Tracheophyta</taxon>
        <taxon>Spermatophyta</taxon>
        <taxon>Magnoliopsida</taxon>
        <taxon>eudicotyledons</taxon>
        <taxon>Gunneridae</taxon>
        <taxon>Pentapetalae</taxon>
        <taxon>rosids</taxon>
        <taxon>fabids</taxon>
        <taxon>Malpighiales</taxon>
        <taxon>Erythroxylaceae</taxon>
        <taxon>Erythroxylum</taxon>
    </lineage>
</organism>
<comment type="subcellular location">
    <subcellularLocation>
        <location evidence="1">Secreted</location>
    </subcellularLocation>
</comment>
<accession>A0AAV8U7W8</accession>
<comment type="caution">
    <text evidence="4">The sequence shown here is derived from an EMBL/GenBank/DDBJ whole genome shotgun (WGS) entry which is preliminary data.</text>
</comment>
<evidence type="ECO:0000313" key="5">
    <source>
        <dbReference type="Proteomes" id="UP001159364"/>
    </source>
</evidence>
<proteinExistence type="inferred from homology"/>